<evidence type="ECO:0000313" key="1">
    <source>
        <dbReference type="EMBL" id="ALA59265.1"/>
    </source>
</evidence>
<dbReference type="KEGG" id="nmv:NITMOv2_2859"/>
<dbReference type="STRING" id="42253.NITMOv2_2859"/>
<organism evidence="1 2">
    <name type="scientific">Nitrospira moscoviensis</name>
    <dbReference type="NCBI Taxonomy" id="42253"/>
    <lineage>
        <taxon>Bacteria</taxon>
        <taxon>Pseudomonadati</taxon>
        <taxon>Nitrospirota</taxon>
        <taxon>Nitrospiria</taxon>
        <taxon>Nitrospirales</taxon>
        <taxon>Nitrospiraceae</taxon>
        <taxon>Nitrospira</taxon>
    </lineage>
</organism>
<evidence type="ECO:0000313" key="2">
    <source>
        <dbReference type="Proteomes" id="UP000069205"/>
    </source>
</evidence>
<keyword evidence="2" id="KW-1185">Reference proteome</keyword>
<proteinExistence type="predicted"/>
<reference evidence="1 2" key="1">
    <citation type="journal article" date="2015" name="Proc. Natl. Acad. Sci. U.S.A.">
        <title>Expanded metabolic versatility of ubiquitous nitrite-oxidizing bacteria from the genus Nitrospira.</title>
        <authorList>
            <person name="Koch H."/>
            <person name="Lucker S."/>
            <person name="Albertsen M."/>
            <person name="Kitzinger K."/>
            <person name="Herbold C."/>
            <person name="Spieck E."/>
            <person name="Nielsen P.H."/>
            <person name="Wagner M."/>
            <person name="Daims H."/>
        </authorList>
    </citation>
    <scope>NUCLEOTIDE SEQUENCE [LARGE SCALE GENOMIC DNA]</scope>
    <source>
        <strain evidence="1 2">NSP M-1</strain>
    </source>
</reference>
<protein>
    <submittedName>
        <fullName evidence="1">Uncharacterized protein</fullName>
    </submittedName>
</protein>
<dbReference type="EMBL" id="CP011801">
    <property type="protein sequence ID" value="ALA59265.1"/>
    <property type="molecule type" value="Genomic_DNA"/>
</dbReference>
<dbReference type="Proteomes" id="UP000069205">
    <property type="component" value="Chromosome"/>
</dbReference>
<accession>A0A0K2GE78</accession>
<sequence>MEAGSESELIVADQFAVLFRQKGRHAFGCPAAPLARRRARTLTMARDGRLP</sequence>
<dbReference type="AlphaFoldDB" id="A0A0K2GE78"/>
<gene>
    <name evidence="1" type="ORF">NITMOv2_2859</name>
</gene>
<name>A0A0K2GE78_NITMO</name>